<dbReference type="GO" id="GO:0005730">
    <property type="term" value="C:nucleolus"/>
    <property type="evidence" value="ECO:0007669"/>
    <property type="project" value="TreeGrafter"/>
</dbReference>
<dbReference type="GO" id="GO:0000175">
    <property type="term" value="F:3'-5'-RNA exonuclease activity"/>
    <property type="evidence" value="ECO:0007669"/>
    <property type="project" value="InterPro"/>
</dbReference>
<dbReference type="GO" id="GO:0071039">
    <property type="term" value="P:nuclear polyadenylation-dependent CUT catabolic process"/>
    <property type="evidence" value="ECO:0007669"/>
    <property type="project" value="TreeGrafter"/>
</dbReference>
<dbReference type="GO" id="GO:0071040">
    <property type="term" value="P:nuclear polyadenylation-dependent antisense transcript catabolic process"/>
    <property type="evidence" value="ECO:0007669"/>
    <property type="project" value="TreeGrafter"/>
</dbReference>
<gene>
    <name evidence="3" type="ORF">TL16_g10025</name>
</gene>
<dbReference type="GO" id="GO:0071044">
    <property type="term" value="P:histone mRNA catabolic process"/>
    <property type="evidence" value="ECO:0007669"/>
    <property type="project" value="TreeGrafter"/>
</dbReference>
<dbReference type="Pfam" id="PF01612">
    <property type="entry name" value="DNA_pol_A_exo1"/>
    <property type="match status" value="1"/>
</dbReference>
<dbReference type="Proteomes" id="UP001162640">
    <property type="component" value="Unassembled WGS sequence"/>
</dbReference>
<sequence length="566" mass="64630">MGRKGSKRSGPKSTRIGISEPTFSPFQQTQINAYLLAFKEKRSHGVLELEIKGSVNSETMESTTKTHLLPLLTSLTIYINLPSSLSSKMRRTFHEFSSLLNIYHLSVGSNQEKNRRMILSRTQDFGEFNVGSGSKPNSWYRLNGHKPSYYSKTKPPSNLTESIRKLISEPEKCILEEEIYNFNNYTLPDGDFTSLSSIPPPTQSSKDVFYIDTLSKLQNLKETFTSEQHNTLAFDLEMYGYNPQEISITCLIQLRYGERSYIIDVLSCEEVWVNVGDCIGEIFEDHGVIKIGHGINMDVNHLSMDFGITINNVFDTYEASRVLGLEKKGLADVCKYYGLEEGEEYKELKRKWQSCDWKVRPLVEGQILYGVMDVWYLDLIRKFMIRDLTQPGWDSSFITVPVEVLGDDEDDVWSDARDVRTSSMIEDPDTAADSEITSIMDAKKLRRDHNLITVIKNSNQRCLSVYKPKPEQDVKFNRALINVKRELVGWRVEHDDLLNVLMSWRIEKAKVYEVDISSILTVEFGIKIVKALVMNGGVMVEVEGFLRCIEFEVQGVLGGREGRGRS</sequence>
<dbReference type="AlphaFoldDB" id="A0A9W7EMN4"/>
<organism evidence="3 4">
    <name type="scientific">Triparma laevis f. inornata</name>
    <dbReference type="NCBI Taxonomy" id="1714386"/>
    <lineage>
        <taxon>Eukaryota</taxon>
        <taxon>Sar</taxon>
        <taxon>Stramenopiles</taxon>
        <taxon>Ochrophyta</taxon>
        <taxon>Bolidophyceae</taxon>
        <taxon>Parmales</taxon>
        <taxon>Triparmaceae</taxon>
        <taxon>Triparma</taxon>
    </lineage>
</organism>
<name>A0A9W7EMN4_9STRA</name>
<dbReference type="SUPFAM" id="SSF53098">
    <property type="entry name" value="Ribonuclease H-like"/>
    <property type="match status" value="1"/>
</dbReference>
<proteinExistence type="predicted"/>
<dbReference type="EMBL" id="BLQM01000349">
    <property type="protein sequence ID" value="GMH84783.1"/>
    <property type="molecule type" value="Genomic_DNA"/>
</dbReference>
<evidence type="ECO:0000259" key="2">
    <source>
        <dbReference type="SMART" id="SM00474"/>
    </source>
</evidence>
<dbReference type="SMART" id="SM00474">
    <property type="entry name" value="35EXOc"/>
    <property type="match status" value="1"/>
</dbReference>
<comment type="caution">
    <text evidence="3">The sequence shown here is derived from an EMBL/GenBank/DDBJ whole genome shotgun (WGS) entry which is preliminary data.</text>
</comment>
<feature type="domain" description="3'-5' exonuclease" evidence="2">
    <location>
        <begin position="208"/>
        <end position="389"/>
    </location>
</feature>
<dbReference type="GO" id="GO:0000176">
    <property type="term" value="C:nuclear exosome (RNase complex)"/>
    <property type="evidence" value="ECO:0007669"/>
    <property type="project" value="TreeGrafter"/>
</dbReference>
<dbReference type="GO" id="GO:0071038">
    <property type="term" value="P:TRAMP-dependent tRNA surveillance pathway"/>
    <property type="evidence" value="ECO:0007669"/>
    <property type="project" value="TreeGrafter"/>
</dbReference>
<accession>A0A9W7EMN4</accession>
<evidence type="ECO:0000313" key="4">
    <source>
        <dbReference type="Proteomes" id="UP001162640"/>
    </source>
</evidence>
<dbReference type="PANTHER" id="PTHR12124">
    <property type="entry name" value="POLYMYOSITIS/SCLERODERMA AUTOANTIGEN-RELATED"/>
    <property type="match status" value="1"/>
</dbReference>
<dbReference type="GO" id="GO:0000467">
    <property type="term" value="P:exonucleolytic trimming to generate mature 3'-end of 5.8S rRNA from tricistronic rRNA transcript (SSU-rRNA, 5.8S rRNA, LSU-rRNA)"/>
    <property type="evidence" value="ECO:0007669"/>
    <property type="project" value="InterPro"/>
</dbReference>
<dbReference type="InterPro" id="IPR012337">
    <property type="entry name" value="RNaseH-like_sf"/>
</dbReference>
<dbReference type="InterPro" id="IPR002562">
    <property type="entry name" value="3'-5'_exonuclease_dom"/>
</dbReference>
<dbReference type="Gene3D" id="3.30.420.10">
    <property type="entry name" value="Ribonuclease H-like superfamily/Ribonuclease H"/>
    <property type="match status" value="1"/>
</dbReference>
<protein>
    <recommendedName>
        <fullName evidence="2">3'-5' exonuclease domain-containing protein</fullName>
    </recommendedName>
</protein>
<dbReference type="InterPro" id="IPR045092">
    <property type="entry name" value="Rrp6-like"/>
</dbReference>
<feature type="compositionally biased region" description="Basic residues" evidence="1">
    <location>
        <begin position="1"/>
        <end position="10"/>
    </location>
</feature>
<feature type="region of interest" description="Disordered" evidence="1">
    <location>
        <begin position="1"/>
        <end position="21"/>
    </location>
</feature>
<dbReference type="PANTHER" id="PTHR12124:SF47">
    <property type="entry name" value="EXOSOME COMPONENT 10"/>
    <property type="match status" value="1"/>
</dbReference>
<dbReference type="GO" id="GO:0003727">
    <property type="term" value="F:single-stranded RNA binding"/>
    <property type="evidence" value="ECO:0007669"/>
    <property type="project" value="TreeGrafter"/>
</dbReference>
<dbReference type="InterPro" id="IPR036397">
    <property type="entry name" value="RNaseH_sf"/>
</dbReference>
<evidence type="ECO:0000256" key="1">
    <source>
        <dbReference type="SAM" id="MobiDB-lite"/>
    </source>
</evidence>
<evidence type="ECO:0000313" key="3">
    <source>
        <dbReference type="EMBL" id="GMH84783.1"/>
    </source>
</evidence>
<dbReference type="GO" id="GO:0071037">
    <property type="term" value="P:nuclear polyadenylation-dependent snRNA catabolic process"/>
    <property type="evidence" value="ECO:0007669"/>
    <property type="project" value="TreeGrafter"/>
</dbReference>
<dbReference type="GO" id="GO:0071051">
    <property type="term" value="P:poly(A)-dependent snoRNA 3'-end processing"/>
    <property type="evidence" value="ECO:0007669"/>
    <property type="project" value="TreeGrafter"/>
</dbReference>
<dbReference type="GO" id="GO:0071036">
    <property type="term" value="P:nuclear polyadenylation-dependent snoRNA catabolic process"/>
    <property type="evidence" value="ECO:0007669"/>
    <property type="project" value="TreeGrafter"/>
</dbReference>
<reference evidence="4" key="1">
    <citation type="journal article" date="2023" name="Commun. Biol.">
        <title>Genome analysis of Parmales, the sister group of diatoms, reveals the evolutionary specialization of diatoms from phago-mixotrophs to photoautotrophs.</title>
        <authorList>
            <person name="Ban H."/>
            <person name="Sato S."/>
            <person name="Yoshikawa S."/>
            <person name="Yamada K."/>
            <person name="Nakamura Y."/>
            <person name="Ichinomiya M."/>
            <person name="Sato N."/>
            <person name="Blanc-Mathieu R."/>
            <person name="Endo H."/>
            <person name="Kuwata A."/>
            <person name="Ogata H."/>
        </authorList>
    </citation>
    <scope>NUCLEOTIDE SEQUENCE [LARGE SCALE GENOMIC DNA]</scope>
</reference>
<dbReference type="GO" id="GO:0071035">
    <property type="term" value="P:nuclear polyadenylation-dependent rRNA catabolic process"/>
    <property type="evidence" value="ECO:0007669"/>
    <property type="project" value="TreeGrafter"/>
</dbReference>